<dbReference type="Gene3D" id="2.40.170.20">
    <property type="entry name" value="TonB-dependent receptor, beta-barrel domain"/>
    <property type="match status" value="1"/>
</dbReference>
<keyword evidence="6 7" id="KW-0998">Cell outer membrane</keyword>
<gene>
    <name evidence="9" type="ORF">J5U18_02220</name>
</gene>
<keyword evidence="2 7" id="KW-0813">Transport</keyword>
<evidence type="ECO:0000313" key="9">
    <source>
        <dbReference type="EMBL" id="MBP3942387.1"/>
    </source>
</evidence>
<dbReference type="Pfam" id="PF13715">
    <property type="entry name" value="CarbopepD_reg_2"/>
    <property type="match status" value="1"/>
</dbReference>
<evidence type="ECO:0000256" key="1">
    <source>
        <dbReference type="ARBA" id="ARBA00004571"/>
    </source>
</evidence>
<dbReference type="InterPro" id="IPR039426">
    <property type="entry name" value="TonB-dep_rcpt-like"/>
</dbReference>
<dbReference type="SUPFAM" id="SSF56935">
    <property type="entry name" value="Porins"/>
    <property type="match status" value="1"/>
</dbReference>
<evidence type="ECO:0000256" key="7">
    <source>
        <dbReference type="PROSITE-ProRule" id="PRU01360"/>
    </source>
</evidence>
<dbReference type="InterPro" id="IPR023996">
    <property type="entry name" value="TonB-dep_OMP_SusC/RagA"/>
</dbReference>
<dbReference type="InterPro" id="IPR012910">
    <property type="entry name" value="Plug_dom"/>
</dbReference>
<dbReference type="NCBIfam" id="TIGR04056">
    <property type="entry name" value="OMP_RagA_SusC"/>
    <property type="match status" value="1"/>
</dbReference>
<sequence>MKTKFNGKNILLVILFVMIYLSSYAQSNLTSFRGVIRSNGEAVAGATVQLKNSNKATSSGADGAFSIDAQPNEKIIIRMIGYITAEYPLDKQNLLVELSKSAAEIDEVVVIGYGKLQKQDLTGAVGQVSLSAVKDIPVAGVDQKLTGQIAGVQIKTPTGIAGGGSQIKIRGSGSIGAGDDPLFVIDGFPISGSTGRTSNPLNTINPDDIESITVLKDASSTAIYGSRGANGVVIITTKAGKSGKPTVDLTGYTGIASVPQQGRPSLLNAQEFAQFRKEIIQDAFIARGEVATDADIPEAYRNPAQYGKGTDWYDLLFRNAAQHAINANVRGGVEDAKYAFSMGYLKQDGVLKYTGYDRFSARMNTDVSISKRLKVGLNIAPTYSHQVINDFETSFVDVVTSSLWYSPLVSSLDEQGNRTPYITSPDMYSGPHPLNKLQYGANKQKLFRGLGGSFLELSILEGLKAKYSFNVDYSVGSGFVYNPSFVGGINAPPSGYIANSGTGKSSNFNWLSEFLLNYDRRFGEHHKVDAILGYSAQKERSEGLNIAARNYPDDLIQSINAAATINGWGQDIQEWSLLSYFARVNYAYRNKLILTGTIRRDGSSRFGFENRYGTFPSGAIAYRLSEEPFFKNVSWIDELKFRGSYGLSGNFNIGNYAYVSSVGTANYVFGGVLAGGRVSTTLPNPQLTWEESQQLDFGVDFNILKNRVNLTVDFYSRNTTGMLYNSEIPLSSGYNRALINSGKIRNQGVEISLTTKNIDRAFKWNTNFNISFNRNRVMALNEKNDPIYSGRSGEGHYTHITQVGSPIGLFYGYVNQGTYATKADFDASPKHVTSVLGSIKYKDVDGNGVIEPIKDFDVIGNPTPDFVFGMTNSFSYKGVDLGILLTGSVGNDILKQANQYLNNIDGIFNVDRSVLDRWRSESNPGNGLVPTTNGARVMYRDVNSSWVEDGSFLRIQNLSLGYTFPKSMLSKWPSFQHLRIYGSIQNLATFTNYSGGNPDVVPRSNEGGHGLALVPGLDYTSYPLPRTFTIGLNMNF</sequence>
<keyword evidence="4 7" id="KW-0812">Transmembrane</keyword>
<evidence type="ECO:0000256" key="2">
    <source>
        <dbReference type="ARBA" id="ARBA00022448"/>
    </source>
</evidence>
<evidence type="ECO:0000256" key="4">
    <source>
        <dbReference type="ARBA" id="ARBA00022692"/>
    </source>
</evidence>
<evidence type="ECO:0000256" key="6">
    <source>
        <dbReference type="ARBA" id="ARBA00023237"/>
    </source>
</evidence>
<evidence type="ECO:0000256" key="5">
    <source>
        <dbReference type="ARBA" id="ARBA00023136"/>
    </source>
</evidence>
<dbReference type="SUPFAM" id="SSF49464">
    <property type="entry name" value="Carboxypeptidase regulatory domain-like"/>
    <property type="match status" value="1"/>
</dbReference>
<dbReference type="InterPro" id="IPR036942">
    <property type="entry name" value="Beta-barrel_TonB_sf"/>
</dbReference>
<accession>A0A8T4HA95</accession>
<dbReference type="NCBIfam" id="TIGR04057">
    <property type="entry name" value="SusC_RagA_signa"/>
    <property type="match status" value="1"/>
</dbReference>
<name>A0A8T4HA95_9SPHI</name>
<comment type="similarity">
    <text evidence="7">Belongs to the TonB-dependent receptor family.</text>
</comment>
<dbReference type="AlphaFoldDB" id="A0A8T4HA95"/>
<keyword evidence="5 7" id="KW-0472">Membrane</keyword>
<feature type="domain" description="TonB-dependent receptor plug" evidence="8">
    <location>
        <begin position="118"/>
        <end position="232"/>
    </location>
</feature>
<dbReference type="Pfam" id="PF07715">
    <property type="entry name" value="Plug"/>
    <property type="match status" value="1"/>
</dbReference>
<dbReference type="EMBL" id="JAGKSB010000002">
    <property type="protein sequence ID" value="MBP3942387.1"/>
    <property type="molecule type" value="Genomic_DNA"/>
</dbReference>
<dbReference type="Gene3D" id="2.170.130.10">
    <property type="entry name" value="TonB-dependent receptor, plug domain"/>
    <property type="match status" value="1"/>
</dbReference>
<keyword evidence="3 7" id="KW-1134">Transmembrane beta strand</keyword>
<dbReference type="InterPro" id="IPR037066">
    <property type="entry name" value="Plug_dom_sf"/>
</dbReference>
<reference evidence="9" key="1">
    <citation type="submission" date="2021-03" db="EMBL/GenBank/DDBJ databases">
        <authorList>
            <person name="Lu T."/>
            <person name="Wang Q."/>
            <person name="Han X."/>
        </authorList>
    </citation>
    <scope>NUCLEOTIDE SEQUENCE</scope>
    <source>
        <strain evidence="9">WQ 2009</strain>
    </source>
</reference>
<dbReference type="RefSeq" id="WP_353545870.1">
    <property type="nucleotide sequence ID" value="NZ_JAGKSB010000002.1"/>
</dbReference>
<proteinExistence type="inferred from homology"/>
<evidence type="ECO:0000256" key="3">
    <source>
        <dbReference type="ARBA" id="ARBA00022452"/>
    </source>
</evidence>
<keyword evidence="9" id="KW-0675">Receptor</keyword>
<organism evidence="9 10">
    <name type="scientific">Rhinopithecimicrobium faecis</name>
    <dbReference type="NCBI Taxonomy" id="2820698"/>
    <lineage>
        <taxon>Bacteria</taxon>
        <taxon>Pseudomonadati</taxon>
        <taxon>Bacteroidota</taxon>
        <taxon>Sphingobacteriia</taxon>
        <taxon>Sphingobacteriales</taxon>
        <taxon>Sphingobacteriaceae</taxon>
        <taxon>Rhinopithecimicrobium</taxon>
    </lineage>
</organism>
<comment type="caution">
    <text evidence="9">The sequence shown here is derived from an EMBL/GenBank/DDBJ whole genome shotgun (WGS) entry which is preliminary data.</text>
</comment>
<dbReference type="InterPro" id="IPR023997">
    <property type="entry name" value="TonB-dep_OMP_SusC/RagA_CS"/>
</dbReference>
<protein>
    <submittedName>
        <fullName evidence="9">TonB-dependent receptor</fullName>
    </submittedName>
</protein>
<evidence type="ECO:0000313" key="10">
    <source>
        <dbReference type="Proteomes" id="UP000679691"/>
    </source>
</evidence>
<dbReference type="PROSITE" id="PS52016">
    <property type="entry name" value="TONB_DEPENDENT_REC_3"/>
    <property type="match status" value="1"/>
</dbReference>
<evidence type="ECO:0000259" key="8">
    <source>
        <dbReference type="Pfam" id="PF07715"/>
    </source>
</evidence>
<dbReference type="GO" id="GO:0009279">
    <property type="term" value="C:cell outer membrane"/>
    <property type="evidence" value="ECO:0007669"/>
    <property type="project" value="UniProtKB-SubCell"/>
</dbReference>
<comment type="subcellular location">
    <subcellularLocation>
        <location evidence="1 7">Cell outer membrane</location>
        <topology evidence="1 7">Multi-pass membrane protein</topology>
    </subcellularLocation>
</comment>
<dbReference type="InterPro" id="IPR008969">
    <property type="entry name" value="CarboxyPept-like_regulatory"/>
</dbReference>
<dbReference type="Proteomes" id="UP000679691">
    <property type="component" value="Unassembled WGS sequence"/>
</dbReference>
<keyword evidence="10" id="KW-1185">Reference proteome</keyword>